<protein>
    <submittedName>
        <fullName evidence="9">MFS transporter</fullName>
    </submittedName>
</protein>
<evidence type="ECO:0000256" key="2">
    <source>
        <dbReference type="ARBA" id="ARBA00022448"/>
    </source>
</evidence>
<evidence type="ECO:0000256" key="3">
    <source>
        <dbReference type="ARBA" id="ARBA00022475"/>
    </source>
</evidence>
<feature type="transmembrane region" description="Helical" evidence="7">
    <location>
        <begin position="364"/>
        <end position="385"/>
    </location>
</feature>
<reference evidence="9 10" key="1">
    <citation type="journal article" date="2019" name="Appl. Environ. Microbiol.">
        <title>Genetic determinants of hydroxycinnamic acid metabolism in heterofermentative lactobacilli.</title>
        <authorList>
            <person name="Gaur G."/>
            <person name="Oh J.H."/>
            <person name="Filannino P."/>
            <person name="Gobbetti M."/>
            <person name="van Pijkeren J.P."/>
            <person name="Ganzle M.G."/>
        </authorList>
    </citation>
    <scope>NUCLEOTIDE SEQUENCE [LARGE SCALE GENOMIC DNA]</scope>
    <source>
        <strain evidence="9 10">C5</strain>
    </source>
</reference>
<evidence type="ECO:0000256" key="4">
    <source>
        <dbReference type="ARBA" id="ARBA00022692"/>
    </source>
</evidence>
<dbReference type="AlphaFoldDB" id="A0A6N9I2P4"/>
<dbReference type="SUPFAM" id="SSF103473">
    <property type="entry name" value="MFS general substrate transporter"/>
    <property type="match status" value="1"/>
</dbReference>
<comment type="subcellular location">
    <subcellularLocation>
        <location evidence="1">Cell membrane</location>
        <topology evidence="1">Multi-pass membrane protein</topology>
    </subcellularLocation>
</comment>
<dbReference type="Gene3D" id="1.20.1250.20">
    <property type="entry name" value="MFS general substrate transporter like domains"/>
    <property type="match status" value="1"/>
</dbReference>
<feature type="domain" description="Major facilitator superfamily (MFS) profile" evidence="8">
    <location>
        <begin position="8"/>
        <end position="387"/>
    </location>
</feature>
<dbReference type="InterPro" id="IPR036259">
    <property type="entry name" value="MFS_trans_sf"/>
</dbReference>
<dbReference type="RefSeq" id="WP_161003527.1">
    <property type="nucleotide sequence ID" value="NZ_WEZQ01000009.1"/>
</dbReference>
<feature type="transmembrane region" description="Helical" evidence="7">
    <location>
        <begin position="207"/>
        <end position="228"/>
    </location>
</feature>
<evidence type="ECO:0000313" key="9">
    <source>
        <dbReference type="EMBL" id="MYV17099.1"/>
    </source>
</evidence>
<evidence type="ECO:0000259" key="8">
    <source>
        <dbReference type="PROSITE" id="PS50850"/>
    </source>
</evidence>
<proteinExistence type="predicted"/>
<feature type="transmembrane region" description="Helical" evidence="7">
    <location>
        <begin position="164"/>
        <end position="181"/>
    </location>
</feature>
<accession>A0A6N9I2P4</accession>
<keyword evidence="2" id="KW-0813">Transport</keyword>
<feature type="transmembrane region" description="Helical" evidence="7">
    <location>
        <begin position="104"/>
        <end position="127"/>
    </location>
</feature>
<gene>
    <name evidence="9" type="ORF">GB993_06235</name>
</gene>
<dbReference type="OrthoDB" id="1650550at2"/>
<comment type="caution">
    <text evidence="9">The sequence shown here is derived from an EMBL/GenBank/DDBJ whole genome shotgun (WGS) entry which is preliminary data.</text>
</comment>
<evidence type="ECO:0000256" key="1">
    <source>
        <dbReference type="ARBA" id="ARBA00004651"/>
    </source>
</evidence>
<feature type="transmembrane region" description="Helical" evidence="7">
    <location>
        <begin position="74"/>
        <end position="92"/>
    </location>
</feature>
<dbReference type="PANTHER" id="PTHR43124:SF3">
    <property type="entry name" value="CHLORAMPHENICOL EFFLUX PUMP RV0191"/>
    <property type="match status" value="1"/>
</dbReference>
<feature type="transmembrane region" description="Helical" evidence="7">
    <location>
        <begin position="240"/>
        <end position="259"/>
    </location>
</feature>
<dbReference type="EMBL" id="WEZQ01000009">
    <property type="protein sequence ID" value="MYV17099.1"/>
    <property type="molecule type" value="Genomic_DNA"/>
</dbReference>
<evidence type="ECO:0000256" key="6">
    <source>
        <dbReference type="ARBA" id="ARBA00023136"/>
    </source>
</evidence>
<feature type="transmembrane region" description="Helical" evidence="7">
    <location>
        <begin position="328"/>
        <end position="349"/>
    </location>
</feature>
<organism evidence="9 10">
    <name type="scientific">Furfurilactobacillus milii</name>
    <dbReference type="NCBI Taxonomy" id="2888272"/>
    <lineage>
        <taxon>Bacteria</taxon>
        <taxon>Bacillati</taxon>
        <taxon>Bacillota</taxon>
        <taxon>Bacilli</taxon>
        <taxon>Lactobacillales</taxon>
        <taxon>Lactobacillaceae</taxon>
        <taxon>Furfurilactobacillus</taxon>
    </lineage>
</organism>
<dbReference type="PROSITE" id="PS50850">
    <property type="entry name" value="MFS"/>
    <property type="match status" value="1"/>
</dbReference>
<feature type="transmembrane region" description="Helical" evidence="7">
    <location>
        <begin position="139"/>
        <end position="158"/>
    </location>
</feature>
<sequence>MIRKQSWVAKFALLSISLVLTSAYVISVSLPAMERTFPNVSQASIELLATLPAFSVMIMVLLSGSIAAKIGNKNTTLIGLIIAGTAGIVPAFSNSYPVIFGSRLVLGVGLGMFNSLAVSMIGFMYDGKTKANLMGFRSAFENMGQSLLIFIASYLISISWHATFWVYAAAFIVAIFFYVVVPEPQNPQAVSAKQQGDKIHQHINRKVVGLAIFFFFLVMIHIAILVHLPFIVTGVGYGTAGQAGIITGSMTIIGVLAAISYGQIYKALSRYILPIGLACLSIGVLVMAISHALWLTLAGAWVFGIAYPLIAAHMFNSVSTVSSPNSETLTAAVLLVGTNSGALLAPYGIKVLSAITHDAVGTKTFFLLESLLVVITIGAFAIAVMGSHRRQTSSRASR</sequence>
<dbReference type="Proteomes" id="UP000449209">
    <property type="component" value="Unassembled WGS sequence"/>
</dbReference>
<keyword evidence="4 7" id="KW-0812">Transmembrane</keyword>
<keyword evidence="6 7" id="KW-0472">Membrane</keyword>
<dbReference type="GO" id="GO:0005886">
    <property type="term" value="C:plasma membrane"/>
    <property type="evidence" value="ECO:0007669"/>
    <property type="project" value="UniProtKB-SubCell"/>
</dbReference>
<keyword evidence="5 7" id="KW-1133">Transmembrane helix</keyword>
<dbReference type="InterPro" id="IPR020846">
    <property type="entry name" value="MFS_dom"/>
</dbReference>
<feature type="transmembrane region" description="Helical" evidence="7">
    <location>
        <begin position="43"/>
        <end position="62"/>
    </location>
</feature>
<evidence type="ECO:0000256" key="5">
    <source>
        <dbReference type="ARBA" id="ARBA00022989"/>
    </source>
</evidence>
<keyword evidence="3" id="KW-1003">Cell membrane</keyword>
<feature type="transmembrane region" description="Helical" evidence="7">
    <location>
        <begin position="271"/>
        <end position="289"/>
    </location>
</feature>
<feature type="transmembrane region" description="Helical" evidence="7">
    <location>
        <begin position="295"/>
        <end position="316"/>
    </location>
</feature>
<dbReference type="InterPro" id="IPR011701">
    <property type="entry name" value="MFS"/>
</dbReference>
<name>A0A6N9I2P4_9LACO</name>
<dbReference type="GO" id="GO:0022857">
    <property type="term" value="F:transmembrane transporter activity"/>
    <property type="evidence" value="ECO:0007669"/>
    <property type="project" value="InterPro"/>
</dbReference>
<dbReference type="PANTHER" id="PTHR43124">
    <property type="entry name" value="PURINE EFFLUX PUMP PBUE"/>
    <property type="match status" value="1"/>
</dbReference>
<evidence type="ECO:0000256" key="7">
    <source>
        <dbReference type="SAM" id="Phobius"/>
    </source>
</evidence>
<evidence type="ECO:0000313" key="10">
    <source>
        <dbReference type="Proteomes" id="UP000449209"/>
    </source>
</evidence>
<dbReference type="InterPro" id="IPR050189">
    <property type="entry name" value="MFS_Efflux_Transporters"/>
</dbReference>
<dbReference type="Pfam" id="PF07690">
    <property type="entry name" value="MFS_1"/>
    <property type="match status" value="1"/>
</dbReference>